<evidence type="ECO:0000313" key="1">
    <source>
        <dbReference type="EMBL" id="MBX64742.1"/>
    </source>
</evidence>
<reference evidence="1" key="1">
    <citation type="submission" date="2018-02" db="EMBL/GenBank/DDBJ databases">
        <title>Rhizophora mucronata_Transcriptome.</title>
        <authorList>
            <person name="Meera S.P."/>
            <person name="Sreeshan A."/>
            <person name="Augustine A."/>
        </authorList>
    </citation>
    <scope>NUCLEOTIDE SEQUENCE</scope>
    <source>
        <tissue evidence="1">Leaf</tissue>
    </source>
</reference>
<sequence>MAVFICEILFARLHSGQWH</sequence>
<dbReference type="AlphaFoldDB" id="A0A2P2QCM5"/>
<organism evidence="1">
    <name type="scientific">Rhizophora mucronata</name>
    <name type="common">Asiatic mangrove</name>
    <dbReference type="NCBI Taxonomy" id="61149"/>
    <lineage>
        <taxon>Eukaryota</taxon>
        <taxon>Viridiplantae</taxon>
        <taxon>Streptophyta</taxon>
        <taxon>Embryophyta</taxon>
        <taxon>Tracheophyta</taxon>
        <taxon>Spermatophyta</taxon>
        <taxon>Magnoliopsida</taxon>
        <taxon>eudicotyledons</taxon>
        <taxon>Gunneridae</taxon>
        <taxon>Pentapetalae</taxon>
        <taxon>rosids</taxon>
        <taxon>fabids</taxon>
        <taxon>Malpighiales</taxon>
        <taxon>Rhizophoraceae</taxon>
        <taxon>Rhizophora</taxon>
    </lineage>
</organism>
<accession>A0A2P2QCM5</accession>
<protein>
    <submittedName>
        <fullName evidence="1">Uncharacterized protein</fullName>
    </submittedName>
</protein>
<name>A0A2P2QCM5_RHIMU</name>
<dbReference type="EMBL" id="GGEC01084258">
    <property type="protein sequence ID" value="MBX64742.1"/>
    <property type="molecule type" value="Transcribed_RNA"/>
</dbReference>
<proteinExistence type="predicted"/>